<dbReference type="PANTHER" id="PTHR30008">
    <property type="entry name" value="EXODEOXYRIBONUCLEASE 7 LARGE SUBUNIT"/>
    <property type="match status" value="1"/>
</dbReference>
<evidence type="ECO:0000313" key="10">
    <source>
        <dbReference type="Proteomes" id="UP000478417"/>
    </source>
</evidence>
<keyword evidence="3 5" id="KW-0378">Hydrolase</keyword>
<evidence type="ECO:0000256" key="4">
    <source>
        <dbReference type="ARBA" id="ARBA00022839"/>
    </source>
</evidence>
<dbReference type="GO" id="GO:0006308">
    <property type="term" value="P:DNA catabolic process"/>
    <property type="evidence" value="ECO:0007669"/>
    <property type="project" value="UniProtKB-UniRule"/>
</dbReference>
<dbReference type="EMBL" id="JAAGNX010000002">
    <property type="protein sequence ID" value="NDV62441.1"/>
    <property type="molecule type" value="Genomic_DNA"/>
</dbReference>
<keyword evidence="4 5" id="KW-0269">Exonuclease</keyword>
<evidence type="ECO:0000259" key="7">
    <source>
        <dbReference type="Pfam" id="PF02601"/>
    </source>
</evidence>
<evidence type="ECO:0000256" key="1">
    <source>
        <dbReference type="ARBA" id="ARBA00022490"/>
    </source>
</evidence>
<dbReference type="AlphaFoldDB" id="A0A6B2M0F6"/>
<comment type="subcellular location">
    <subcellularLocation>
        <location evidence="5 6">Cytoplasm</location>
    </subcellularLocation>
</comment>
<comment type="function">
    <text evidence="5">Bidirectionally degrades single-stranded DNA into large acid-insoluble oligonucleotides, which are then degraded further into small acid-soluble oligonucleotides.</text>
</comment>
<dbReference type="InterPro" id="IPR025824">
    <property type="entry name" value="OB-fold_nuc-bd_dom"/>
</dbReference>
<dbReference type="GO" id="GO:0003676">
    <property type="term" value="F:nucleic acid binding"/>
    <property type="evidence" value="ECO:0007669"/>
    <property type="project" value="InterPro"/>
</dbReference>
<keyword evidence="2 5" id="KW-0540">Nuclease</keyword>
<dbReference type="InterPro" id="IPR020579">
    <property type="entry name" value="Exonuc_VII_lsu_C"/>
</dbReference>
<dbReference type="Proteomes" id="UP000478417">
    <property type="component" value="Unassembled WGS sequence"/>
</dbReference>
<dbReference type="EC" id="3.1.11.6" evidence="5"/>
<name>A0A6B2M0F6_9BACT</name>
<evidence type="ECO:0000256" key="5">
    <source>
        <dbReference type="HAMAP-Rule" id="MF_00378"/>
    </source>
</evidence>
<evidence type="ECO:0000256" key="6">
    <source>
        <dbReference type="RuleBase" id="RU004355"/>
    </source>
</evidence>
<dbReference type="GO" id="GO:0008855">
    <property type="term" value="F:exodeoxyribonuclease VII activity"/>
    <property type="evidence" value="ECO:0007669"/>
    <property type="project" value="UniProtKB-UniRule"/>
</dbReference>
<dbReference type="Pfam" id="PF02601">
    <property type="entry name" value="Exonuc_VII_L"/>
    <property type="match status" value="1"/>
</dbReference>
<dbReference type="GO" id="GO:0009318">
    <property type="term" value="C:exodeoxyribonuclease VII complex"/>
    <property type="evidence" value="ECO:0007669"/>
    <property type="project" value="UniProtKB-UniRule"/>
</dbReference>
<comment type="similarity">
    <text evidence="5 6">Belongs to the XseA family.</text>
</comment>
<reference evidence="9 10" key="1">
    <citation type="submission" date="2020-02" db="EMBL/GenBank/DDBJ databases">
        <title>Albibacoteraceae fam. nov., the first described family within the subdivision 4 Verrucomicrobia.</title>
        <authorList>
            <person name="Xi F."/>
        </authorList>
    </citation>
    <scope>NUCLEOTIDE SEQUENCE [LARGE SCALE GENOMIC DNA]</scope>
    <source>
        <strain evidence="9 10">CK1056</strain>
    </source>
</reference>
<dbReference type="PANTHER" id="PTHR30008:SF0">
    <property type="entry name" value="EXODEOXYRIBONUCLEASE 7 LARGE SUBUNIT"/>
    <property type="match status" value="1"/>
</dbReference>
<dbReference type="HAMAP" id="MF_00378">
    <property type="entry name" value="Exonuc_7_L"/>
    <property type="match status" value="1"/>
</dbReference>
<feature type="domain" description="Exonuclease VII large subunit C-terminal" evidence="7">
    <location>
        <begin position="128"/>
        <end position="420"/>
    </location>
</feature>
<comment type="caution">
    <text evidence="9">The sequence shown here is derived from an EMBL/GenBank/DDBJ whole genome shotgun (WGS) entry which is preliminary data.</text>
</comment>
<keyword evidence="1 5" id="KW-0963">Cytoplasm</keyword>
<feature type="domain" description="OB-fold nucleic acid binding" evidence="8">
    <location>
        <begin position="12"/>
        <end position="105"/>
    </location>
</feature>
<dbReference type="NCBIfam" id="TIGR00237">
    <property type="entry name" value="xseA"/>
    <property type="match status" value="1"/>
</dbReference>
<dbReference type="RefSeq" id="WP_163964318.1">
    <property type="nucleotide sequence ID" value="NZ_JAAGNX010000002.1"/>
</dbReference>
<evidence type="ECO:0000259" key="8">
    <source>
        <dbReference type="Pfam" id="PF13742"/>
    </source>
</evidence>
<dbReference type="InterPro" id="IPR003753">
    <property type="entry name" value="Exonuc_VII_L"/>
</dbReference>
<evidence type="ECO:0000313" key="9">
    <source>
        <dbReference type="EMBL" id="NDV62441.1"/>
    </source>
</evidence>
<dbReference type="GO" id="GO:0005737">
    <property type="term" value="C:cytoplasm"/>
    <property type="evidence" value="ECO:0007669"/>
    <property type="project" value="UniProtKB-SubCell"/>
</dbReference>
<evidence type="ECO:0000256" key="3">
    <source>
        <dbReference type="ARBA" id="ARBA00022801"/>
    </source>
</evidence>
<dbReference type="Pfam" id="PF13742">
    <property type="entry name" value="tRNA_anti_2"/>
    <property type="match status" value="1"/>
</dbReference>
<gene>
    <name evidence="5 9" type="primary">xseA</name>
    <name evidence="9" type="ORF">G0Q06_08270</name>
</gene>
<proteinExistence type="inferred from homology"/>
<comment type="catalytic activity">
    <reaction evidence="5 6">
        <text>Exonucleolytic cleavage in either 5'- to 3'- or 3'- to 5'-direction to yield nucleoside 5'-phosphates.</text>
        <dbReference type="EC" id="3.1.11.6"/>
    </reaction>
</comment>
<keyword evidence="10" id="KW-1185">Reference proteome</keyword>
<protein>
    <recommendedName>
        <fullName evidence="5">Exodeoxyribonuclease 7 large subunit</fullName>
        <ecNumber evidence="5">3.1.11.6</ecNumber>
    </recommendedName>
    <alternativeName>
        <fullName evidence="5">Exodeoxyribonuclease VII large subunit</fullName>
        <shortName evidence="5">Exonuclease VII large subunit</shortName>
    </alternativeName>
</protein>
<sequence>MNLSSQKSDPCYTVTSLTREIRTLLESAFPAVRIRGEISNLRQQASGHIYFSLKDSGASISCVCFRNDAARLKVKLRDGLQIVGGGRVNVYEPRGNYQIIFRTIEEDGVGRLQQAFLELKQKLGDEGLFDKDRKRALPRLPRTVGFVTSETGAALRDFVSILQRRDWRGRLIVIPARVQGAEAAPEIVRGIEQANQLKLCDLLVIGRGGGSLEDLWPFNEEAVARAVAVSEIPIISAVGHEIDFTLSDFAADHRAETPSAAAELITSAWQQTLDQCDTLKDRLYSTVDYAVERKTHSLNLARAHLQNQHPRNRLEQAALRLDDLQARLGQTLVNAFRDNARQLEHICTRFHSLKPEKQIGHYRENLRQLRLRLVNNSHQATLNRGYAIVRKTDQSVLSEAVKLLPGEDFVVEMRDDSFEATRKSDS</sequence>
<accession>A0A6B2M0F6</accession>
<evidence type="ECO:0000256" key="2">
    <source>
        <dbReference type="ARBA" id="ARBA00022722"/>
    </source>
</evidence>
<dbReference type="CDD" id="cd04489">
    <property type="entry name" value="ExoVII_LU_OBF"/>
    <property type="match status" value="1"/>
</dbReference>
<organism evidence="9 10">
    <name type="scientific">Oceanipulchritudo coccoides</name>
    <dbReference type="NCBI Taxonomy" id="2706888"/>
    <lineage>
        <taxon>Bacteria</taxon>
        <taxon>Pseudomonadati</taxon>
        <taxon>Verrucomicrobiota</taxon>
        <taxon>Opitutia</taxon>
        <taxon>Puniceicoccales</taxon>
        <taxon>Oceanipulchritudinaceae</taxon>
        <taxon>Oceanipulchritudo</taxon>
    </lineage>
</organism>
<comment type="subunit">
    <text evidence="5">Heterooligomer composed of large and small subunits.</text>
</comment>